<dbReference type="EMBL" id="CP001335">
    <property type="protein sequence ID" value="ACO68248.1"/>
    <property type="molecule type" value="Genomic_DNA"/>
</dbReference>
<dbReference type="RefSeq" id="XP_002506990.1">
    <property type="nucleotide sequence ID" value="XM_002506944.1"/>
</dbReference>
<dbReference type="InParanoid" id="C1EJL0"/>
<dbReference type="KEGG" id="mis:MICPUN_64975"/>
<accession>C1EJL0</accession>
<name>C1EJL0_MICCC</name>
<feature type="compositionally biased region" description="Basic residues" evidence="1">
    <location>
        <begin position="7"/>
        <end position="16"/>
    </location>
</feature>
<organism evidence="2 3">
    <name type="scientific">Micromonas commoda (strain RCC299 / NOUM17 / CCMP2709)</name>
    <name type="common">Picoplanktonic green alga</name>
    <dbReference type="NCBI Taxonomy" id="296587"/>
    <lineage>
        <taxon>Eukaryota</taxon>
        <taxon>Viridiplantae</taxon>
        <taxon>Chlorophyta</taxon>
        <taxon>Mamiellophyceae</taxon>
        <taxon>Mamiellales</taxon>
        <taxon>Mamiellaceae</taxon>
        <taxon>Micromonas</taxon>
    </lineage>
</organism>
<dbReference type="AlphaFoldDB" id="C1EJL0"/>
<keyword evidence="3" id="KW-1185">Reference proteome</keyword>
<gene>
    <name evidence="2" type="ORF">MICPUN_64975</name>
</gene>
<reference evidence="2 3" key="1">
    <citation type="journal article" date="2009" name="Science">
        <title>Green evolution and dynamic adaptations revealed by genomes of the marine picoeukaryotes Micromonas.</title>
        <authorList>
            <person name="Worden A.Z."/>
            <person name="Lee J.H."/>
            <person name="Mock T."/>
            <person name="Rouze P."/>
            <person name="Simmons M.P."/>
            <person name="Aerts A.L."/>
            <person name="Allen A.E."/>
            <person name="Cuvelier M.L."/>
            <person name="Derelle E."/>
            <person name="Everett M.V."/>
            <person name="Foulon E."/>
            <person name="Grimwood J."/>
            <person name="Gundlach H."/>
            <person name="Henrissat B."/>
            <person name="Napoli C."/>
            <person name="McDonald S.M."/>
            <person name="Parker M.S."/>
            <person name="Rombauts S."/>
            <person name="Salamov A."/>
            <person name="Von Dassow P."/>
            <person name="Badger J.H."/>
            <person name="Coutinho P.M."/>
            <person name="Demir E."/>
            <person name="Dubchak I."/>
            <person name="Gentemann C."/>
            <person name="Eikrem W."/>
            <person name="Gready J.E."/>
            <person name="John U."/>
            <person name="Lanier W."/>
            <person name="Lindquist E.A."/>
            <person name="Lucas S."/>
            <person name="Mayer K.F."/>
            <person name="Moreau H."/>
            <person name="Not F."/>
            <person name="Otillar R."/>
            <person name="Panaud O."/>
            <person name="Pangilinan J."/>
            <person name="Paulsen I."/>
            <person name="Piegu B."/>
            <person name="Poliakov A."/>
            <person name="Robbens S."/>
            <person name="Schmutz J."/>
            <person name="Toulza E."/>
            <person name="Wyss T."/>
            <person name="Zelensky A."/>
            <person name="Zhou K."/>
            <person name="Armbrust E.V."/>
            <person name="Bhattacharya D."/>
            <person name="Goodenough U.W."/>
            <person name="Van de Peer Y."/>
            <person name="Grigoriev I.V."/>
        </authorList>
    </citation>
    <scope>NUCLEOTIDE SEQUENCE [LARGE SCALE GENOMIC DNA]</scope>
    <source>
        <strain evidence="3">RCC299 / NOUM17</strain>
    </source>
</reference>
<dbReference type="Proteomes" id="UP000002009">
    <property type="component" value="Chromosome 17"/>
</dbReference>
<dbReference type="GeneID" id="8249881"/>
<evidence type="ECO:0000313" key="3">
    <source>
        <dbReference type="Proteomes" id="UP000002009"/>
    </source>
</evidence>
<proteinExistence type="predicted"/>
<sequence>MADATRHTHIAPRGGRHACTPVVDDPSPGLVPRLAPPNLSDLIGARPKRRAVRPPTTRAHTVLPLQGHPDARDTPSFPPAVPDAHRVAVSLRYDVAREVLLRPHR</sequence>
<evidence type="ECO:0000256" key="1">
    <source>
        <dbReference type="SAM" id="MobiDB-lite"/>
    </source>
</evidence>
<evidence type="ECO:0000313" key="2">
    <source>
        <dbReference type="EMBL" id="ACO68248.1"/>
    </source>
</evidence>
<feature type="region of interest" description="Disordered" evidence="1">
    <location>
        <begin position="1"/>
        <end position="29"/>
    </location>
</feature>
<feature type="region of interest" description="Disordered" evidence="1">
    <location>
        <begin position="49"/>
        <end position="79"/>
    </location>
</feature>
<protein>
    <submittedName>
        <fullName evidence="2">Uncharacterized protein</fullName>
    </submittedName>
</protein>